<evidence type="ECO:0000256" key="4">
    <source>
        <dbReference type="ARBA" id="ARBA00010617"/>
    </source>
</evidence>
<dbReference type="Pfam" id="PF00067">
    <property type="entry name" value="p450"/>
    <property type="match status" value="1"/>
</dbReference>
<dbReference type="GO" id="GO:0004497">
    <property type="term" value="F:monooxygenase activity"/>
    <property type="evidence" value="ECO:0007669"/>
    <property type="project" value="UniProtKB-KW"/>
</dbReference>
<accession>A0A7S9CEH0</accession>
<dbReference type="AlphaFoldDB" id="A0A7S9CEH0"/>
<evidence type="ECO:0000256" key="1">
    <source>
        <dbReference type="ARBA" id="ARBA00001971"/>
    </source>
</evidence>
<dbReference type="InterPro" id="IPR050196">
    <property type="entry name" value="Cytochrome_P450_Monoox"/>
</dbReference>
<dbReference type="InterPro" id="IPR017972">
    <property type="entry name" value="Cyt_P450_CS"/>
</dbReference>
<reference evidence="14" key="1">
    <citation type="submission" date="2020-02" db="EMBL/GenBank/DDBJ databases">
        <title>Cloning of cDNAs encoding cytochrome P450 monooxygenases in the antennae of Ostrinia furnacalis.</title>
        <authorList>
            <person name="Liu S."/>
        </authorList>
    </citation>
    <scope>NUCLEOTIDE SEQUENCE</scope>
</reference>
<dbReference type="InterPro" id="IPR036396">
    <property type="entry name" value="Cyt_P450_sf"/>
</dbReference>
<evidence type="ECO:0000256" key="8">
    <source>
        <dbReference type="ARBA" id="ARBA00022848"/>
    </source>
</evidence>
<keyword evidence="10 12" id="KW-0408">Iron</keyword>
<organism evidence="14">
    <name type="scientific">Ostrinia furnacalis</name>
    <name type="common">Asian corn borer</name>
    <dbReference type="NCBI Taxonomy" id="93504"/>
    <lineage>
        <taxon>Eukaryota</taxon>
        <taxon>Metazoa</taxon>
        <taxon>Ecdysozoa</taxon>
        <taxon>Arthropoda</taxon>
        <taxon>Hexapoda</taxon>
        <taxon>Insecta</taxon>
        <taxon>Pterygota</taxon>
        <taxon>Neoptera</taxon>
        <taxon>Endopterygota</taxon>
        <taxon>Lepidoptera</taxon>
        <taxon>Glossata</taxon>
        <taxon>Ditrysia</taxon>
        <taxon>Pyraloidea</taxon>
        <taxon>Crambidae</taxon>
        <taxon>Pyraustinae</taxon>
        <taxon>Ostrinia</taxon>
    </lineage>
</organism>
<dbReference type="InterPro" id="IPR002401">
    <property type="entry name" value="Cyt_P450_E_grp-I"/>
</dbReference>
<evidence type="ECO:0000256" key="11">
    <source>
        <dbReference type="ARBA" id="ARBA00023033"/>
    </source>
</evidence>
<evidence type="ECO:0000256" key="7">
    <source>
        <dbReference type="ARBA" id="ARBA00022824"/>
    </source>
</evidence>
<dbReference type="GO" id="GO:0020037">
    <property type="term" value="F:heme binding"/>
    <property type="evidence" value="ECO:0007669"/>
    <property type="project" value="InterPro"/>
</dbReference>
<keyword evidence="7" id="KW-0256">Endoplasmic reticulum</keyword>
<dbReference type="PROSITE" id="PS00086">
    <property type="entry name" value="CYTOCHROME_P450"/>
    <property type="match status" value="1"/>
</dbReference>
<dbReference type="GO" id="GO:0005506">
    <property type="term" value="F:iron ion binding"/>
    <property type="evidence" value="ECO:0007669"/>
    <property type="project" value="InterPro"/>
</dbReference>
<evidence type="ECO:0000256" key="10">
    <source>
        <dbReference type="ARBA" id="ARBA00023004"/>
    </source>
</evidence>
<dbReference type="GO" id="GO:0005789">
    <property type="term" value="C:endoplasmic reticulum membrane"/>
    <property type="evidence" value="ECO:0007669"/>
    <property type="project" value="UniProtKB-SubCell"/>
</dbReference>
<dbReference type="PRINTS" id="PR00385">
    <property type="entry name" value="P450"/>
</dbReference>
<dbReference type="EMBL" id="MT039795">
    <property type="protein sequence ID" value="QPF77602.1"/>
    <property type="molecule type" value="mRNA"/>
</dbReference>
<feature type="binding site" description="axial binding residue" evidence="12">
    <location>
        <position position="440"/>
    </location>
    <ligand>
        <name>heme</name>
        <dbReference type="ChEBI" id="CHEBI:30413"/>
    </ligand>
    <ligandPart>
        <name>Fe</name>
        <dbReference type="ChEBI" id="CHEBI:18248"/>
    </ligandPart>
</feature>
<protein>
    <submittedName>
        <fullName evidence="14">Cytochrome P450 monooxygenase CYP4L47</fullName>
    </submittedName>
</protein>
<keyword evidence="9 13" id="KW-0560">Oxidoreductase</keyword>
<dbReference type="InterPro" id="IPR001128">
    <property type="entry name" value="Cyt_P450"/>
</dbReference>
<evidence type="ECO:0000256" key="3">
    <source>
        <dbReference type="ARBA" id="ARBA00004406"/>
    </source>
</evidence>
<dbReference type="GO" id="GO:0016705">
    <property type="term" value="F:oxidoreductase activity, acting on paired donors, with incorporation or reduction of molecular oxygen"/>
    <property type="evidence" value="ECO:0007669"/>
    <property type="project" value="InterPro"/>
</dbReference>
<keyword evidence="8" id="KW-0492">Microsome</keyword>
<evidence type="ECO:0000313" key="14">
    <source>
        <dbReference type="EMBL" id="QPF77602.1"/>
    </source>
</evidence>
<evidence type="ECO:0000256" key="6">
    <source>
        <dbReference type="ARBA" id="ARBA00022723"/>
    </source>
</evidence>
<dbReference type="SUPFAM" id="SSF48264">
    <property type="entry name" value="Cytochrome P450"/>
    <property type="match status" value="1"/>
</dbReference>
<comment type="subcellular location">
    <subcellularLocation>
        <location evidence="3">Endoplasmic reticulum membrane</location>
        <topology evidence="3">Peripheral membrane protein</topology>
    </subcellularLocation>
    <subcellularLocation>
        <location evidence="2">Microsome membrane</location>
        <topology evidence="2">Peripheral membrane protein</topology>
    </subcellularLocation>
</comment>
<evidence type="ECO:0000256" key="2">
    <source>
        <dbReference type="ARBA" id="ARBA00004174"/>
    </source>
</evidence>
<keyword evidence="6 12" id="KW-0479">Metal-binding</keyword>
<keyword evidence="11 13" id="KW-0503">Monooxygenase</keyword>
<keyword evidence="5 12" id="KW-0349">Heme</keyword>
<comment type="cofactor">
    <cofactor evidence="1 12">
        <name>heme</name>
        <dbReference type="ChEBI" id="CHEBI:30413"/>
    </cofactor>
</comment>
<evidence type="ECO:0000256" key="12">
    <source>
        <dbReference type="PIRSR" id="PIRSR602401-1"/>
    </source>
</evidence>
<evidence type="ECO:0000256" key="13">
    <source>
        <dbReference type="RuleBase" id="RU000461"/>
    </source>
</evidence>
<dbReference type="FunFam" id="1.10.630.10:FF:000182">
    <property type="entry name" value="Cytochrome P450 3A4"/>
    <property type="match status" value="1"/>
</dbReference>
<proteinExistence type="evidence at transcript level"/>
<sequence length="491" mass="55707">MILIIVFVALIAVLLLSWLSLMWDKRLTNVKGPTPFPIIGSGHLLAVDSTEFLKVLKRLEVEYGGSATIYLSSMRYILTANPKLIEGILTSTDLLAKGYSYNFIKPWLGNGLLTSEGSRWKAHRKFLTPAFHFNILQNFLPIFCKNGKVLREKLRNLANGSPINVFPIIALAALDNVTESIMGVSVNAQEDSESEFVKAVEVMSRIASMRMRNPFVAPDVVFNLLPYKADQDKALDILHSQTRKVINARREELKNSEITDLGADAEIGLKNKHAFLDLLLLAEVDGKKLSDEHIREEVDTFMFEGHDTTTAGLAYCVYCLSNHEDVQEKIFDEQKAIFGDDFERNPTYSELHQMKYLDLVIKESLRLFPSVPLIGREIDRDVDIAGHRLPKGTTMVIDFFNMQRNAELYEDPLEFRPDRFGNINRNPFFWLAFSAGPRNCIGQKFALMEMKVTLSEIVKNFKILPYGEEPELGADLILRSRNGIKVILETR</sequence>
<dbReference type="CDD" id="cd20628">
    <property type="entry name" value="CYP4"/>
    <property type="match status" value="1"/>
</dbReference>
<dbReference type="PRINTS" id="PR00463">
    <property type="entry name" value="EP450I"/>
</dbReference>
<dbReference type="PANTHER" id="PTHR24291">
    <property type="entry name" value="CYTOCHROME P450 FAMILY 4"/>
    <property type="match status" value="1"/>
</dbReference>
<dbReference type="PANTHER" id="PTHR24291:SF187">
    <property type="entry name" value="CYTOCHROME P450 4AE1-RELATED"/>
    <property type="match status" value="1"/>
</dbReference>
<dbReference type="Gene3D" id="1.10.630.10">
    <property type="entry name" value="Cytochrome P450"/>
    <property type="match status" value="1"/>
</dbReference>
<evidence type="ECO:0000256" key="9">
    <source>
        <dbReference type="ARBA" id="ARBA00023002"/>
    </source>
</evidence>
<name>A0A7S9CEH0_OSTFU</name>
<comment type="similarity">
    <text evidence="4 13">Belongs to the cytochrome P450 family.</text>
</comment>
<evidence type="ECO:0000256" key="5">
    <source>
        <dbReference type="ARBA" id="ARBA00022617"/>
    </source>
</evidence>